<evidence type="ECO:0000313" key="2">
    <source>
        <dbReference type="EMBL" id="KAL0162266.1"/>
    </source>
</evidence>
<name>A0ABD0NM07_CIRMR</name>
<protein>
    <submittedName>
        <fullName evidence="2">Uncharacterized protein</fullName>
    </submittedName>
</protein>
<dbReference type="Proteomes" id="UP001529510">
    <property type="component" value="Unassembled WGS sequence"/>
</dbReference>
<gene>
    <name evidence="2" type="ORF">M9458_041662</name>
</gene>
<feature type="compositionally biased region" description="Pro residues" evidence="1">
    <location>
        <begin position="138"/>
        <end position="166"/>
    </location>
</feature>
<dbReference type="EMBL" id="JAMKFB020000021">
    <property type="protein sequence ID" value="KAL0162266.1"/>
    <property type="molecule type" value="Genomic_DNA"/>
</dbReference>
<sequence length="239" mass="26596">MTEAEDALVGLWQGGRRLERYVEDFLELTNQLNWHDAALGACFQLGLDNKTIHCDLPVCEYPLIELINLILYLKGSNFEVEEIREDYKSRHPEPSGTRRIMPAHSSPGTPTCRTNGSDRLPSPKYPHILQGSICVLSPEPPAEPPPPEPTPAACPPPEHPPVPVPPKLSRACVGGGGHIPELPDPPWPPGLCAPPWLPELPDPPWLLELPDPPWLPEFPDPPWLPELPDLPWRPSRAFF</sequence>
<keyword evidence="3" id="KW-1185">Reference proteome</keyword>
<accession>A0ABD0NM07</accession>
<proteinExistence type="predicted"/>
<feature type="region of interest" description="Disordered" evidence="1">
    <location>
        <begin position="87"/>
        <end position="121"/>
    </location>
</feature>
<comment type="caution">
    <text evidence="2">The sequence shown here is derived from an EMBL/GenBank/DDBJ whole genome shotgun (WGS) entry which is preliminary data.</text>
</comment>
<evidence type="ECO:0000256" key="1">
    <source>
        <dbReference type="SAM" id="MobiDB-lite"/>
    </source>
</evidence>
<organism evidence="2 3">
    <name type="scientific">Cirrhinus mrigala</name>
    <name type="common">Mrigala</name>
    <dbReference type="NCBI Taxonomy" id="683832"/>
    <lineage>
        <taxon>Eukaryota</taxon>
        <taxon>Metazoa</taxon>
        <taxon>Chordata</taxon>
        <taxon>Craniata</taxon>
        <taxon>Vertebrata</taxon>
        <taxon>Euteleostomi</taxon>
        <taxon>Actinopterygii</taxon>
        <taxon>Neopterygii</taxon>
        <taxon>Teleostei</taxon>
        <taxon>Ostariophysi</taxon>
        <taxon>Cypriniformes</taxon>
        <taxon>Cyprinidae</taxon>
        <taxon>Labeoninae</taxon>
        <taxon>Labeonini</taxon>
        <taxon>Cirrhinus</taxon>
    </lineage>
</organism>
<feature type="compositionally biased region" description="Polar residues" evidence="1">
    <location>
        <begin position="106"/>
        <end position="117"/>
    </location>
</feature>
<reference evidence="2 3" key="1">
    <citation type="submission" date="2024-05" db="EMBL/GenBank/DDBJ databases">
        <title>Genome sequencing and assembly of Indian major carp, Cirrhinus mrigala (Hamilton, 1822).</title>
        <authorList>
            <person name="Mohindra V."/>
            <person name="Chowdhury L.M."/>
            <person name="Lal K."/>
            <person name="Jena J.K."/>
        </authorList>
    </citation>
    <scope>NUCLEOTIDE SEQUENCE [LARGE SCALE GENOMIC DNA]</scope>
    <source>
        <strain evidence="2">CM1030</strain>
        <tissue evidence="2">Blood</tissue>
    </source>
</reference>
<evidence type="ECO:0000313" key="3">
    <source>
        <dbReference type="Proteomes" id="UP001529510"/>
    </source>
</evidence>
<feature type="region of interest" description="Disordered" evidence="1">
    <location>
        <begin position="137"/>
        <end position="168"/>
    </location>
</feature>
<dbReference type="AlphaFoldDB" id="A0ABD0NM07"/>